<name>A0A845MCC6_9PROT</name>
<dbReference type="RefSeq" id="WP_161337742.1">
    <property type="nucleotide sequence ID" value="NZ_JBHSDG010000002.1"/>
</dbReference>
<dbReference type="EMBL" id="WTVA01000001">
    <property type="protein sequence ID" value="MZR21342.1"/>
    <property type="molecule type" value="Genomic_DNA"/>
</dbReference>
<dbReference type="Pfam" id="PF01764">
    <property type="entry name" value="Lipase_3"/>
    <property type="match status" value="1"/>
</dbReference>
<dbReference type="InterPro" id="IPR029058">
    <property type="entry name" value="AB_hydrolase_fold"/>
</dbReference>
<reference evidence="2 3" key="1">
    <citation type="journal article" date="2014" name="Int. J. Syst. Evol. Microbiol.">
        <title>Sneathiella chungangensis sp. nov., isolated from a marine sand, and emended description of the genus Sneathiella.</title>
        <authorList>
            <person name="Siamphan C."/>
            <person name="Kim H."/>
            <person name="Lee J.S."/>
            <person name="Kim W."/>
        </authorList>
    </citation>
    <scope>NUCLEOTIDE SEQUENCE [LARGE SCALE GENOMIC DNA]</scope>
    <source>
        <strain evidence="2 3">KCTC 32476</strain>
    </source>
</reference>
<accession>A0A845MCC6</accession>
<keyword evidence="3" id="KW-1185">Reference proteome</keyword>
<sequence>MNALEAAICAKIAYEPYGAARAARFGYSYRAVRGRDHFAWIGRKEGITVVAFRGTALFGRELRSYRSNLSTDLIPWTGAGLVHEGYYQGLWQVLAGVRRELRTAGGEIVFTGHSMGAALATLAAVLLEAERVHAFASPRRGNREFAEGYSRDIRVTRYVNRCDVLARLPISGDVQGSEPPRRERYCHIGRTVRLPAIGHSISAYIEGIQMRRRGEYQFQPV</sequence>
<dbReference type="PANTHER" id="PTHR45856:SF24">
    <property type="entry name" value="FUNGAL LIPASE-LIKE DOMAIN-CONTAINING PROTEIN"/>
    <property type="match status" value="1"/>
</dbReference>
<dbReference type="GO" id="GO:0006629">
    <property type="term" value="P:lipid metabolic process"/>
    <property type="evidence" value="ECO:0007669"/>
    <property type="project" value="InterPro"/>
</dbReference>
<gene>
    <name evidence="2" type="ORF">GQF03_03270</name>
</gene>
<organism evidence="2 3">
    <name type="scientific">Sneathiella chungangensis</name>
    <dbReference type="NCBI Taxonomy" id="1418234"/>
    <lineage>
        <taxon>Bacteria</taxon>
        <taxon>Pseudomonadati</taxon>
        <taxon>Pseudomonadota</taxon>
        <taxon>Alphaproteobacteria</taxon>
        <taxon>Sneathiellales</taxon>
        <taxon>Sneathiellaceae</taxon>
        <taxon>Sneathiella</taxon>
    </lineage>
</organism>
<dbReference type="InterPro" id="IPR051218">
    <property type="entry name" value="Sec_MonoDiacylglyc_Lipase"/>
</dbReference>
<dbReference type="PANTHER" id="PTHR45856">
    <property type="entry name" value="ALPHA/BETA-HYDROLASES SUPERFAMILY PROTEIN"/>
    <property type="match status" value="1"/>
</dbReference>
<evidence type="ECO:0000313" key="2">
    <source>
        <dbReference type="EMBL" id="MZR21342.1"/>
    </source>
</evidence>
<feature type="domain" description="Fungal lipase-type" evidence="1">
    <location>
        <begin position="49"/>
        <end position="170"/>
    </location>
</feature>
<evidence type="ECO:0000313" key="3">
    <source>
        <dbReference type="Proteomes" id="UP000445696"/>
    </source>
</evidence>
<dbReference type="Proteomes" id="UP000445696">
    <property type="component" value="Unassembled WGS sequence"/>
</dbReference>
<dbReference type="AlphaFoldDB" id="A0A845MCC6"/>
<comment type="caution">
    <text evidence="2">The sequence shown here is derived from an EMBL/GenBank/DDBJ whole genome shotgun (WGS) entry which is preliminary data.</text>
</comment>
<dbReference type="OrthoDB" id="9816306at2"/>
<dbReference type="SUPFAM" id="SSF53474">
    <property type="entry name" value="alpha/beta-Hydrolases"/>
    <property type="match status" value="1"/>
</dbReference>
<protein>
    <recommendedName>
        <fullName evidence="1">Fungal lipase-type domain-containing protein</fullName>
    </recommendedName>
</protein>
<dbReference type="Gene3D" id="3.40.50.1820">
    <property type="entry name" value="alpha/beta hydrolase"/>
    <property type="match status" value="1"/>
</dbReference>
<dbReference type="InterPro" id="IPR002921">
    <property type="entry name" value="Fungal_lipase-type"/>
</dbReference>
<proteinExistence type="predicted"/>
<evidence type="ECO:0000259" key="1">
    <source>
        <dbReference type="Pfam" id="PF01764"/>
    </source>
</evidence>